<evidence type="ECO:0000256" key="1">
    <source>
        <dbReference type="ARBA" id="ARBA00004123"/>
    </source>
</evidence>
<dbReference type="GO" id="GO:0045786">
    <property type="term" value="P:negative regulation of cell cycle"/>
    <property type="evidence" value="ECO:0007669"/>
    <property type="project" value="TreeGrafter"/>
</dbReference>
<keyword evidence="3" id="KW-0678">Repressor</keyword>
<dbReference type="OrthoDB" id="5962932at2759"/>
<comment type="caution">
    <text evidence="11">The sequence shown here is derived from an EMBL/GenBank/DDBJ whole genome shotgun (WGS) entry which is preliminary data.</text>
</comment>
<dbReference type="Pfam" id="PF05053">
    <property type="entry name" value="Menin"/>
    <property type="match status" value="2"/>
</dbReference>
<evidence type="ECO:0000313" key="11">
    <source>
        <dbReference type="EMBL" id="KAH3847764.1"/>
    </source>
</evidence>
<dbReference type="GO" id="GO:0000403">
    <property type="term" value="F:Y-form DNA binding"/>
    <property type="evidence" value="ECO:0007669"/>
    <property type="project" value="TreeGrafter"/>
</dbReference>
<protein>
    <recommendedName>
        <fullName evidence="2">Menin</fullName>
    </recommendedName>
</protein>
<feature type="region of interest" description="Disordered" evidence="10">
    <location>
        <begin position="486"/>
        <end position="514"/>
    </location>
</feature>
<keyword evidence="12" id="KW-1185">Reference proteome</keyword>
<feature type="compositionally biased region" description="Basic and acidic residues" evidence="10">
    <location>
        <begin position="731"/>
        <end position="740"/>
    </location>
</feature>
<evidence type="ECO:0000256" key="4">
    <source>
        <dbReference type="ARBA" id="ARBA00022553"/>
    </source>
</evidence>
<keyword evidence="7" id="KW-0238">DNA-binding</keyword>
<dbReference type="GO" id="GO:0000785">
    <property type="term" value="C:chromatin"/>
    <property type="evidence" value="ECO:0007669"/>
    <property type="project" value="TreeGrafter"/>
</dbReference>
<keyword evidence="4" id="KW-0597">Phosphoprotein</keyword>
<dbReference type="PANTHER" id="PTHR12693:SF3">
    <property type="entry name" value="MENIN"/>
    <property type="match status" value="1"/>
</dbReference>
<dbReference type="GO" id="GO:0006325">
    <property type="term" value="P:chromatin organization"/>
    <property type="evidence" value="ECO:0007669"/>
    <property type="project" value="UniProtKB-KW"/>
</dbReference>
<feature type="region of interest" description="Disordered" evidence="10">
    <location>
        <begin position="436"/>
        <end position="468"/>
    </location>
</feature>
<feature type="compositionally biased region" description="Acidic residues" evidence="10">
    <location>
        <begin position="440"/>
        <end position="452"/>
    </location>
</feature>
<sequence>MAGFESVKQRFPLQNIACVVDLFRDQLENPERIDLSLLSIILGAIENSLTIHRSVTTNRENDAKLLPIFPIIEWETIECLYTKFVTLIKSTVDLSQYPCDFASRELVKKVSDVVWGGLTRAFYKDKAHLQSLFSFLTGNKLDCFGVAFACVAAFQVLGFKDVVLALSEDHAWVMFGENQQYSAEVTWHGKGNEDKRGQPICEDVSQKKWLYLNGHPVVCTLEMEVAAIVNAINPSITTTIDSVEMGSLQQELLWLLYDMGHLAKYPMALGNLGDCEEICETPGRPTPQKLFNEGVQSAVHYYDNQHIYPYTFLGGYLYRMGKYNEALEAWGKASAVIKKYNYYREDEEIYKEFIEIANEWLPNIMKSVSNDNASRLRRSTLLFDTESYANFLRFYDGICQWEEDSPTPVLHTVWAKQFVYSLGKFDSRVRKCVRVHREEGEDEESESESESSEGEHGEECDVNGNGIVHGNGIVVKDVVKKVVKEEVKKEHTRGRKPKRKRTKSGKLVENGDEMEEHVNGSDMEAKMRHTIEELVSKVGDNDSQRETPPNPNIAALAQACSESILNPDYLIAGGEPFTSTGTTRSTPSSTSERGVNVDVNEFLSSKTNSTPFVGMTVDSMLKAESPADMMMFRKAPDSALAEDLQTPEPEGLDANSEVDAITSNSVSTKTEVEAETLNDSLRVVFSPDPVDLLLYSQKMAGLRKLLSAGKLNSSAITLQLTAQSQTDFGRNKRGVEVEHSHTRKRTRREVF</sequence>
<feature type="compositionally biased region" description="Basic residues" evidence="10">
    <location>
        <begin position="741"/>
        <end position="751"/>
    </location>
</feature>
<evidence type="ECO:0000256" key="5">
    <source>
        <dbReference type="ARBA" id="ARBA00022853"/>
    </source>
</evidence>
<evidence type="ECO:0000256" key="8">
    <source>
        <dbReference type="ARBA" id="ARBA00023163"/>
    </source>
</evidence>
<dbReference type="InterPro" id="IPR007747">
    <property type="entry name" value="Menin"/>
</dbReference>
<dbReference type="AlphaFoldDB" id="A0A9D4KY03"/>
<evidence type="ECO:0000256" key="7">
    <source>
        <dbReference type="ARBA" id="ARBA00023125"/>
    </source>
</evidence>
<evidence type="ECO:0000313" key="12">
    <source>
        <dbReference type="Proteomes" id="UP000828390"/>
    </source>
</evidence>
<dbReference type="GO" id="GO:0035097">
    <property type="term" value="C:histone methyltransferase complex"/>
    <property type="evidence" value="ECO:0007669"/>
    <property type="project" value="TreeGrafter"/>
</dbReference>
<keyword evidence="9" id="KW-0539">Nucleus</keyword>
<dbReference type="GO" id="GO:0000976">
    <property type="term" value="F:transcription cis-regulatory region binding"/>
    <property type="evidence" value="ECO:0007669"/>
    <property type="project" value="TreeGrafter"/>
</dbReference>
<comment type="subcellular location">
    <subcellularLocation>
        <location evidence="1">Nucleus</location>
    </subcellularLocation>
</comment>
<organism evidence="11 12">
    <name type="scientific">Dreissena polymorpha</name>
    <name type="common">Zebra mussel</name>
    <name type="synonym">Mytilus polymorpha</name>
    <dbReference type="NCBI Taxonomy" id="45954"/>
    <lineage>
        <taxon>Eukaryota</taxon>
        <taxon>Metazoa</taxon>
        <taxon>Spiralia</taxon>
        <taxon>Lophotrochozoa</taxon>
        <taxon>Mollusca</taxon>
        <taxon>Bivalvia</taxon>
        <taxon>Autobranchia</taxon>
        <taxon>Heteroconchia</taxon>
        <taxon>Euheterodonta</taxon>
        <taxon>Imparidentia</taxon>
        <taxon>Neoheterodontei</taxon>
        <taxon>Myida</taxon>
        <taxon>Dreissenoidea</taxon>
        <taxon>Dreissenidae</taxon>
        <taxon>Dreissena</taxon>
    </lineage>
</organism>
<proteinExistence type="predicted"/>
<gene>
    <name evidence="11" type="ORF">DPMN_090095</name>
</gene>
<dbReference type="CDD" id="cd14456">
    <property type="entry name" value="Menin"/>
    <property type="match status" value="1"/>
</dbReference>
<dbReference type="Proteomes" id="UP000828390">
    <property type="component" value="Unassembled WGS sequence"/>
</dbReference>
<evidence type="ECO:0000256" key="10">
    <source>
        <dbReference type="SAM" id="MobiDB-lite"/>
    </source>
</evidence>
<evidence type="ECO:0000256" key="6">
    <source>
        <dbReference type="ARBA" id="ARBA00023015"/>
    </source>
</evidence>
<keyword evidence="6" id="KW-0805">Transcription regulation</keyword>
<reference evidence="11" key="2">
    <citation type="submission" date="2020-11" db="EMBL/GenBank/DDBJ databases">
        <authorList>
            <person name="McCartney M.A."/>
            <person name="Auch B."/>
            <person name="Kono T."/>
            <person name="Mallez S."/>
            <person name="Becker A."/>
            <person name="Gohl D.M."/>
            <person name="Silverstein K.A.T."/>
            <person name="Koren S."/>
            <person name="Bechman K.B."/>
            <person name="Herman A."/>
            <person name="Abrahante J.E."/>
            <person name="Garbe J."/>
        </authorList>
    </citation>
    <scope>NUCLEOTIDE SEQUENCE</scope>
    <source>
        <strain evidence="11">Duluth1</strain>
        <tissue evidence="11">Whole animal</tissue>
    </source>
</reference>
<accession>A0A9D4KY03</accession>
<feature type="region of interest" description="Disordered" evidence="10">
    <location>
        <begin position="731"/>
        <end position="751"/>
    </location>
</feature>
<keyword evidence="5" id="KW-0156">Chromatin regulator</keyword>
<dbReference type="GO" id="GO:0003682">
    <property type="term" value="F:chromatin binding"/>
    <property type="evidence" value="ECO:0007669"/>
    <property type="project" value="TreeGrafter"/>
</dbReference>
<dbReference type="PANTHER" id="PTHR12693">
    <property type="entry name" value="MENIN"/>
    <property type="match status" value="1"/>
</dbReference>
<name>A0A9D4KY03_DREPO</name>
<dbReference type="GO" id="GO:0008285">
    <property type="term" value="P:negative regulation of cell population proliferation"/>
    <property type="evidence" value="ECO:0007669"/>
    <property type="project" value="TreeGrafter"/>
</dbReference>
<feature type="compositionally biased region" description="Basic residues" evidence="10">
    <location>
        <begin position="490"/>
        <end position="504"/>
    </location>
</feature>
<evidence type="ECO:0000256" key="2">
    <source>
        <dbReference type="ARBA" id="ARBA00021162"/>
    </source>
</evidence>
<reference evidence="11" key="1">
    <citation type="journal article" date="2019" name="bioRxiv">
        <title>The Genome of the Zebra Mussel, Dreissena polymorpha: A Resource for Invasive Species Research.</title>
        <authorList>
            <person name="McCartney M.A."/>
            <person name="Auch B."/>
            <person name="Kono T."/>
            <person name="Mallez S."/>
            <person name="Zhang Y."/>
            <person name="Obille A."/>
            <person name="Becker A."/>
            <person name="Abrahante J.E."/>
            <person name="Garbe J."/>
            <person name="Badalamenti J.P."/>
            <person name="Herman A."/>
            <person name="Mangelson H."/>
            <person name="Liachko I."/>
            <person name="Sullivan S."/>
            <person name="Sone E.D."/>
            <person name="Koren S."/>
            <person name="Silverstein K.A.T."/>
            <person name="Beckman K.B."/>
            <person name="Gohl D.M."/>
        </authorList>
    </citation>
    <scope>NUCLEOTIDE SEQUENCE</scope>
    <source>
        <strain evidence="11">Duluth1</strain>
        <tissue evidence="11">Whole animal</tissue>
    </source>
</reference>
<evidence type="ECO:0000256" key="3">
    <source>
        <dbReference type="ARBA" id="ARBA00022491"/>
    </source>
</evidence>
<dbReference type="GO" id="GO:0006357">
    <property type="term" value="P:regulation of transcription by RNA polymerase II"/>
    <property type="evidence" value="ECO:0007669"/>
    <property type="project" value="TreeGrafter"/>
</dbReference>
<dbReference type="EMBL" id="JAIWYP010000003">
    <property type="protein sequence ID" value="KAH3847764.1"/>
    <property type="molecule type" value="Genomic_DNA"/>
</dbReference>
<keyword evidence="8" id="KW-0804">Transcription</keyword>
<evidence type="ECO:0000256" key="9">
    <source>
        <dbReference type="ARBA" id="ARBA00023242"/>
    </source>
</evidence>